<dbReference type="KEGG" id="uli:ETAA1_54040"/>
<evidence type="ECO:0000313" key="2">
    <source>
        <dbReference type="Proteomes" id="UP000319576"/>
    </source>
</evidence>
<name>A0A517Y0X1_9BACT</name>
<sequence>MTGRVGTPPRVNPFSTRFVEPGAIPYRLPGGAELDALVTRFEAAGSWSEVVGPHGSGKSTLLASLLPRLTAWTVRRVRLGTAERSLPPELWPLPGPRPLLVIDGFEQLGWLGQRRVTRECRRAGAGLLVTTHRPAGLPPLHRTDVTPEALEWVLARLLPADGRGVLEGYDAAARLCAHRGSLREVLFELYDRWEAA</sequence>
<dbReference type="InterPro" id="IPR027417">
    <property type="entry name" value="P-loop_NTPase"/>
</dbReference>
<dbReference type="SUPFAM" id="SSF52540">
    <property type="entry name" value="P-loop containing nucleoside triphosphate hydrolases"/>
    <property type="match status" value="1"/>
</dbReference>
<dbReference type="EMBL" id="CP036273">
    <property type="protein sequence ID" value="QDU23404.1"/>
    <property type="molecule type" value="Genomic_DNA"/>
</dbReference>
<protein>
    <recommendedName>
        <fullName evidence="3">AAA+ ATPase domain-containing protein</fullName>
    </recommendedName>
</protein>
<gene>
    <name evidence="1" type="ORF">ETAA1_54040</name>
</gene>
<dbReference type="AlphaFoldDB" id="A0A517Y0X1"/>
<dbReference type="OrthoDB" id="282562at2"/>
<evidence type="ECO:0000313" key="1">
    <source>
        <dbReference type="EMBL" id="QDU23404.1"/>
    </source>
</evidence>
<dbReference type="RefSeq" id="WP_145243649.1">
    <property type="nucleotide sequence ID" value="NZ_CP036273.1"/>
</dbReference>
<accession>A0A517Y0X1</accession>
<dbReference type="Proteomes" id="UP000319576">
    <property type="component" value="Chromosome"/>
</dbReference>
<reference evidence="1 2" key="1">
    <citation type="submission" date="2019-02" db="EMBL/GenBank/DDBJ databases">
        <title>Deep-cultivation of Planctomycetes and their phenomic and genomic characterization uncovers novel biology.</title>
        <authorList>
            <person name="Wiegand S."/>
            <person name="Jogler M."/>
            <person name="Boedeker C."/>
            <person name="Pinto D."/>
            <person name="Vollmers J."/>
            <person name="Rivas-Marin E."/>
            <person name="Kohn T."/>
            <person name="Peeters S.H."/>
            <person name="Heuer A."/>
            <person name="Rast P."/>
            <person name="Oberbeckmann S."/>
            <person name="Bunk B."/>
            <person name="Jeske O."/>
            <person name="Meyerdierks A."/>
            <person name="Storesund J.E."/>
            <person name="Kallscheuer N."/>
            <person name="Luecker S."/>
            <person name="Lage O.M."/>
            <person name="Pohl T."/>
            <person name="Merkel B.J."/>
            <person name="Hornburger P."/>
            <person name="Mueller R.-W."/>
            <person name="Bruemmer F."/>
            <person name="Labrenz M."/>
            <person name="Spormann A.M."/>
            <person name="Op den Camp H."/>
            <person name="Overmann J."/>
            <person name="Amann R."/>
            <person name="Jetten M.S.M."/>
            <person name="Mascher T."/>
            <person name="Medema M.H."/>
            <person name="Devos D.P."/>
            <person name="Kaster A.-K."/>
            <person name="Ovreas L."/>
            <person name="Rohde M."/>
            <person name="Galperin M.Y."/>
            <person name="Jogler C."/>
        </authorList>
    </citation>
    <scope>NUCLEOTIDE SEQUENCE [LARGE SCALE GENOMIC DNA]</scope>
    <source>
        <strain evidence="1 2">ETA_A1</strain>
    </source>
</reference>
<keyword evidence="2" id="KW-1185">Reference proteome</keyword>
<proteinExistence type="predicted"/>
<organism evidence="1 2">
    <name type="scientific">Urbifossiella limnaea</name>
    <dbReference type="NCBI Taxonomy" id="2528023"/>
    <lineage>
        <taxon>Bacteria</taxon>
        <taxon>Pseudomonadati</taxon>
        <taxon>Planctomycetota</taxon>
        <taxon>Planctomycetia</taxon>
        <taxon>Gemmatales</taxon>
        <taxon>Gemmataceae</taxon>
        <taxon>Urbifossiella</taxon>
    </lineage>
</organism>
<evidence type="ECO:0008006" key="3">
    <source>
        <dbReference type="Google" id="ProtNLM"/>
    </source>
</evidence>